<accession>A0A1F4UM34</accession>
<proteinExistence type="predicted"/>
<gene>
    <name evidence="1" type="ORF">A2V49_01535</name>
</gene>
<protein>
    <submittedName>
        <fullName evidence="1">Uncharacterized protein</fullName>
    </submittedName>
</protein>
<comment type="caution">
    <text evidence="1">The sequence shown here is derived from an EMBL/GenBank/DDBJ whole genome shotgun (WGS) entry which is preliminary data.</text>
</comment>
<evidence type="ECO:0000313" key="2">
    <source>
        <dbReference type="Proteomes" id="UP000178615"/>
    </source>
</evidence>
<evidence type="ECO:0000313" key="1">
    <source>
        <dbReference type="EMBL" id="OGC45263.1"/>
    </source>
</evidence>
<dbReference type="AlphaFoldDB" id="A0A1F4UM34"/>
<dbReference type="EMBL" id="MEUV01000045">
    <property type="protein sequence ID" value="OGC45263.1"/>
    <property type="molecule type" value="Genomic_DNA"/>
</dbReference>
<reference evidence="1 2" key="1">
    <citation type="journal article" date="2016" name="Nat. Commun.">
        <title>Thousands of microbial genomes shed light on interconnected biogeochemical processes in an aquifer system.</title>
        <authorList>
            <person name="Anantharaman K."/>
            <person name="Brown C.T."/>
            <person name="Hug L.A."/>
            <person name="Sharon I."/>
            <person name="Castelle C.J."/>
            <person name="Probst A.J."/>
            <person name="Thomas B.C."/>
            <person name="Singh A."/>
            <person name="Wilkins M.J."/>
            <person name="Karaoz U."/>
            <person name="Brodie E.L."/>
            <person name="Williams K.H."/>
            <person name="Hubbard S.S."/>
            <person name="Banfield J.F."/>
        </authorList>
    </citation>
    <scope>NUCLEOTIDE SEQUENCE [LARGE SCALE GENOMIC DNA]</scope>
</reference>
<sequence length="101" mass="12034">MEIPNPEQIDTTKHFYDAFGNCETEISARWIVRLCQKRNIGWEPFTYNDIDGFYRSKGFYGFTFNNLITGRYIEEKNGLYHITLDFVVRCYKSSPKEKEIN</sequence>
<organism evidence="1 2">
    <name type="scientific">candidate division WWE3 bacterium RBG_19FT_COMBO_34_6</name>
    <dbReference type="NCBI Taxonomy" id="1802612"/>
    <lineage>
        <taxon>Bacteria</taxon>
        <taxon>Katanobacteria</taxon>
    </lineage>
</organism>
<name>A0A1F4UM34_UNCKA</name>
<dbReference type="Proteomes" id="UP000178615">
    <property type="component" value="Unassembled WGS sequence"/>
</dbReference>